<dbReference type="InterPro" id="IPR036397">
    <property type="entry name" value="RNaseH_sf"/>
</dbReference>
<dbReference type="AlphaFoldDB" id="U1N264"/>
<dbReference type="NCBIfam" id="NF041306">
    <property type="entry name" value="RnaseHI_Halo"/>
    <property type="match status" value="1"/>
</dbReference>
<dbReference type="InterPro" id="IPR012337">
    <property type="entry name" value="RNaseH-like_sf"/>
</dbReference>
<dbReference type="InterPro" id="IPR049863">
    <property type="entry name" value="RnhA-like_halobact"/>
</dbReference>
<protein>
    <submittedName>
        <fullName evidence="2">Ribonuclease HI</fullName>
    </submittedName>
</protein>
<dbReference type="GO" id="GO:0004523">
    <property type="term" value="F:RNA-DNA hybrid ribonuclease activity"/>
    <property type="evidence" value="ECO:0007669"/>
    <property type="project" value="InterPro"/>
</dbReference>
<dbReference type="STRING" id="1238424.J07HQW1_00444"/>
<evidence type="ECO:0000313" key="2">
    <source>
        <dbReference type="EMBL" id="ERG90423.1"/>
    </source>
</evidence>
<name>U1N264_9EURY</name>
<gene>
    <name evidence="2" type="ORF">J07HQW1_00444</name>
</gene>
<dbReference type="InterPro" id="IPR002156">
    <property type="entry name" value="RNaseH_domain"/>
</dbReference>
<evidence type="ECO:0000313" key="3">
    <source>
        <dbReference type="Proteomes" id="UP000030649"/>
    </source>
</evidence>
<organism evidence="2 3">
    <name type="scientific">Haloquadratum walsbyi J07HQW1</name>
    <dbReference type="NCBI Taxonomy" id="1238424"/>
    <lineage>
        <taxon>Archaea</taxon>
        <taxon>Methanobacteriati</taxon>
        <taxon>Methanobacteriota</taxon>
        <taxon>Stenosarchaea group</taxon>
        <taxon>Halobacteria</taxon>
        <taxon>Halobacteriales</taxon>
        <taxon>Haloferacaceae</taxon>
        <taxon>Haloquadratum</taxon>
    </lineage>
</organism>
<accession>U1N264</accession>
<reference evidence="2 3" key="1">
    <citation type="journal article" date="2013" name="PLoS ONE">
        <title>Assembly-driven community genomics of a hypersaline microbial ecosystem.</title>
        <authorList>
            <person name="Podell S."/>
            <person name="Ugalde J.A."/>
            <person name="Narasingarao P."/>
            <person name="Banfield J.F."/>
            <person name="Heidelberg K.B."/>
            <person name="Allen E.E."/>
        </authorList>
    </citation>
    <scope>NUCLEOTIDE SEQUENCE [LARGE SCALE GENOMIC DNA]</scope>
    <source>
        <strain evidence="3">J07HQW1</strain>
    </source>
</reference>
<proteinExistence type="predicted"/>
<dbReference type="CDD" id="cd09279">
    <property type="entry name" value="RNase_HI_like"/>
    <property type="match status" value="1"/>
</dbReference>
<dbReference type="Gene3D" id="3.30.420.10">
    <property type="entry name" value="Ribonuclease H-like superfamily/Ribonuclease H"/>
    <property type="match status" value="1"/>
</dbReference>
<dbReference type="PANTHER" id="PTHR46387">
    <property type="entry name" value="POLYNUCLEOTIDYL TRANSFERASE, RIBONUCLEASE H-LIKE SUPERFAMILY PROTEIN"/>
    <property type="match status" value="1"/>
</dbReference>
<evidence type="ECO:0000259" key="1">
    <source>
        <dbReference type="PROSITE" id="PS50879"/>
    </source>
</evidence>
<dbReference type="PANTHER" id="PTHR46387:SF2">
    <property type="entry name" value="RIBONUCLEASE HI"/>
    <property type="match status" value="1"/>
</dbReference>
<dbReference type="SUPFAM" id="SSF53098">
    <property type="entry name" value="Ribonuclease H-like"/>
    <property type="match status" value="1"/>
</dbReference>
<sequence length="217" mass="23925">MVMSTLDRTVLFYGRPTVAMPSVDCDPDEARERLLEAGITVTAGNTEYERWRAEHGAATAVAYDETVVVQGSRPDDLLGLLQADTGGRAHVYFDGACRGNPGPAAIGWVLVSNDGIIADGGETIGTTTNNQAEYAALERAVEMARTYGFNEIDIRGDSQLIIRQVTGEYDTNEPTLRECRVRVRELLQTFDRWSIEHVPRDVNSRADKLANEAFDNE</sequence>
<dbReference type="Pfam" id="PF13456">
    <property type="entry name" value="RVT_3"/>
    <property type="match status" value="1"/>
</dbReference>
<dbReference type="EMBL" id="KE356560">
    <property type="protein sequence ID" value="ERG90423.1"/>
    <property type="molecule type" value="Genomic_DNA"/>
</dbReference>
<dbReference type="HOGENOM" id="CLU_1375506_0_0_2"/>
<dbReference type="Proteomes" id="UP000030649">
    <property type="component" value="Unassembled WGS sequence"/>
</dbReference>
<feature type="domain" description="RNase H type-1" evidence="1">
    <location>
        <begin position="85"/>
        <end position="215"/>
    </location>
</feature>
<dbReference type="PROSITE" id="PS50879">
    <property type="entry name" value="RNASE_H_1"/>
    <property type="match status" value="1"/>
</dbReference>
<dbReference type="GO" id="GO:0003676">
    <property type="term" value="F:nucleic acid binding"/>
    <property type="evidence" value="ECO:0007669"/>
    <property type="project" value="InterPro"/>
</dbReference>